<dbReference type="Gene3D" id="1.25.40.10">
    <property type="entry name" value="Tetratricopeptide repeat domain"/>
    <property type="match status" value="3"/>
</dbReference>
<keyword evidence="5" id="KW-1185">Reference proteome</keyword>
<dbReference type="PROSITE" id="PS51375">
    <property type="entry name" value="PPR"/>
    <property type="match status" value="6"/>
</dbReference>
<feature type="repeat" description="PPR" evidence="3">
    <location>
        <begin position="149"/>
        <end position="183"/>
    </location>
</feature>
<dbReference type="Proteomes" id="UP001190926">
    <property type="component" value="Unassembled WGS sequence"/>
</dbReference>
<dbReference type="NCBIfam" id="TIGR00756">
    <property type="entry name" value="PPR"/>
    <property type="match status" value="7"/>
</dbReference>
<dbReference type="Pfam" id="PF12854">
    <property type="entry name" value="PPR_1"/>
    <property type="match status" value="2"/>
</dbReference>
<dbReference type="PANTHER" id="PTHR47447:SF28">
    <property type="entry name" value="PENTACOTRIPEPTIDE-REPEAT REGION OF PRORP DOMAIN-CONTAINING PROTEIN"/>
    <property type="match status" value="1"/>
</dbReference>
<name>A0AAD4JNU6_PERFH</name>
<evidence type="ECO:0000256" key="3">
    <source>
        <dbReference type="PROSITE-ProRule" id="PRU00708"/>
    </source>
</evidence>
<reference evidence="4 5" key="1">
    <citation type="journal article" date="2021" name="Nat. Commun.">
        <title>Incipient diploidization of the medicinal plant Perilla within 10,000 years.</title>
        <authorList>
            <person name="Zhang Y."/>
            <person name="Shen Q."/>
            <person name="Leng L."/>
            <person name="Zhang D."/>
            <person name="Chen S."/>
            <person name="Shi Y."/>
            <person name="Ning Z."/>
            <person name="Chen S."/>
        </authorList>
    </citation>
    <scope>NUCLEOTIDE SEQUENCE [LARGE SCALE GENOMIC DNA]</scope>
    <source>
        <strain evidence="5">cv. PC099</strain>
    </source>
</reference>
<dbReference type="InterPro" id="IPR011990">
    <property type="entry name" value="TPR-like_helical_dom_sf"/>
</dbReference>
<dbReference type="Pfam" id="PF01535">
    <property type="entry name" value="PPR"/>
    <property type="match status" value="3"/>
</dbReference>
<comment type="similarity">
    <text evidence="1">Belongs to the PPR family. P subfamily.</text>
</comment>
<proteinExistence type="inferred from homology"/>
<accession>A0AAD4JNU6</accession>
<dbReference type="InterPro" id="IPR002885">
    <property type="entry name" value="PPR_rpt"/>
</dbReference>
<evidence type="ECO:0000256" key="2">
    <source>
        <dbReference type="ARBA" id="ARBA00022737"/>
    </source>
</evidence>
<dbReference type="PANTHER" id="PTHR47447">
    <property type="entry name" value="OS03G0856100 PROTEIN"/>
    <property type="match status" value="1"/>
</dbReference>
<evidence type="ECO:0000313" key="5">
    <source>
        <dbReference type="Proteomes" id="UP001190926"/>
    </source>
</evidence>
<organism evidence="4 5">
    <name type="scientific">Perilla frutescens var. hirtella</name>
    <name type="common">Perilla citriodora</name>
    <name type="synonym">Perilla setoyensis</name>
    <dbReference type="NCBI Taxonomy" id="608512"/>
    <lineage>
        <taxon>Eukaryota</taxon>
        <taxon>Viridiplantae</taxon>
        <taxon>Streptophyta</taxon>
        <taxon>Embryophyta</taxon>
        <taxon>Tracheophyta</taxon>
        <taxon>Spermatophyta</taxon>
        <taxon>Magnoliopsida</taxon>
        <taxon>eudicotyledons</taxon>
        <taxon>Gunneridae</taxon>
        <taxon>Pentapetalae</taxon>
        <taxon>asterids</taxon>
        <taxon>lamiids</taxon>
        <taxon>Lamiales</taxon>
        <taxon>Lamiaceae</taxon>
        <taxon>Nepetoideae</taxon>
        <taxon>Elsholtzieae</taxon>
        <taxon>Perilla</taxon>
    </lineage>
</organism>
<dbReference type="EMBL" id="SDAM02000018">
    <property type="protein sequence ID" value="KAH6837299.1"/>
    <property type="molecule type" value="Genomic_DNA"/>
</dbReference>
<evidence type="ECO:0000256" key="1">
    <source>
        <dbReference type="ARBA" id="ARBA00007626"/>
    </source>
</evidence>
<feature type="repeat" description="PPR" evidence="3">
    <location>
        <begin position="255"/>
        <end position="289"/>
    </location>
</feature>
<keyword evidence="2" id="KW-0677">Repeat</keyword>
<protein>
    <recommendedName>
        <fullName evidence="6">Pentatricopeptide repeat-containing protein</fullName>
    </recommendedName>
</protein>
<feature type="repeat" description="PPR" evidence="3">
    <location>
        <begin position="220"/>
        <end position="254"/>
    </location>
</feature>
<evidence type="ECO:0008006" key="6">
    <source>
        <dbReference type="Google" id="ProtNLM"/>
    </source>
</evidence>
<feature type="repeat" description="PPR" evidence="3">
    <location>
        <begin position="290"/>
        <end position="324"/>
    </location>
</feature>
<feature type="repeat" description="PPR" evidence="3">
    <location>
        <begin position="325"/>
        <end position="359"/>
    </location>
</feature>
<gene>
    <name evidence="4" type="ORF">C2S53_003086</name>
</gene>
<feature type="repeat" description="PPR" evidence="3">
    <location>
        <begin position="360"/>
        <end position="394"/>
    </location>
</feature>
<sequence length="463" mass="52436">MQKVKVSPFRLSSLLRREKDPKLALHLFLNPNPHEPNAKPFRHSLLSYDLIISKLGRAKMFSELENIMEKLKNDTRIVPEEIIFCNIMAFYGRARLPHKALQVFDEIPTYRCRTTVKAVNTLLNSLLICGEFDKMMEVFARIENYGSPDACTYNILINACCVRSDLEGAGKVFDEMRSRGTEPNVVTFGTLINGLCADLELDSAFRLKRRMERDFKIKPNAHIYIALIKGLCKVFRLDKAIKLKNEMLRNKVELVPAVYSTLISASFKVGRKGEVSGLLEEMRRHGCKPDTVTYNAMICGFCREKEFGSAFGALSEMEKEGCKPDVISYNVIIGGLCRESKVKEAYDLLEDMPRRRCAPDVVCYRTVFDGFCDVKKLKEAASILDEMIFKGYAPHSSSVSKYVNALLVGKNKELLTYMLMLVKRNSIDGYIWRLVTCLVCKGNNSDALELFNGLISSHSLSMG</sequence>
<dbReference type="AlphaFoldDB" id="A0AAD4JNU6"/>
<dbReference type="Pfam" id="PF13041">
    <property type="entry name" value="PPR_2"/>
    <property type="match status" value="2"/>
</dbReference>
<evidence type="ECO:0000313" key="4">
    <source>
        <dbReference type="EMBL" id="KAH6837299.1"/>
    </source>
</evidence>
<comment type="caution">
    <text evidence="4">The sequence shown here is derived from an EMBL/GenBank/DDBJ whole genome shotgun (WGS) entry which is preliminary data.</text>
</comment>